<dbReference type="SUPFAM" id="SSF51735">
    <property type="entry name" value="NAD(P)-binding Rossmann-fold domains"/>
    <property type="match status" value="1"/>
</dbReference>
<dbReference type="SUPFAM" id="SSF48179">
    <property type="entry name" value="6-phosphogluconate dehydrogenase C-terminal domain-like"/>
    <property type="match status" value="1"/>
</dbReference>
<keyword evidence="10" id="KW-1185">Reference proteome</keyword>
<dbReference type="EMBL" id="JACHIW010000002">
    <property type="protein sequence ID" value="MBB5159613.1"/>
    <property type="molecule type" value="Genomic_DNA"/>
</dbReference>
<dbReference type="Pfam" id="PF01232">
    <property type="entry name" value="Mannitol_dh"/>
    <property type="match status" value="1"/>
</dbReference>
<accession>A0A840QKW0</accession>
<proteinExistence type="inferred from homology"/>
<evidence type="ECO:0000256" key="6">
    <source>
        <dbReference type="ARBA" id="ARBA00048615"/>
    </source>
</evidence>
<dbReference type="InterPro" id="IPR050988">
    <property type="entry name" value="Mannitol_DH/Oxidoreductase"/>
</dbReference>
<dbReference type="PANTHER" id="PTHR43362">
    <property type="entry name" value="MANNITOL DEHYDROGENASE DSF1-RELATED"/>
    <property type="match status" value="1"/>
</dbReference>
<dbReference type="PANTHER" id="PTHR43362:SF1">
    <property type="entry name" value="MANNITOL DEHYDROGENASE 2-RELATED"/>
    <property type="match status" value="1"/>
</dbReference>
<reference evidence="9 10" key="1">
    <citation type="submission" date="2020-08" db="EMBL/GenBank/DDBJ databases">
        <title>Sequencing the genomes of 1000 actinobacteria strains.</title>
        <authorList>
            <person name="Klenk H.-P."/>
        </authorList>
    </citation>
    <scope>NUCLEOTIDE SEQUENCE [LARGE SCALE GENOMIC DNA]</scope>
    <source>
        <strain evidence="9 10">DSM 45584</strain>
    </source>
</reference>
<evidence type="ECO:0000256" key="3">
    <source>
        <dbReference type="ARBA" id="ARBA00016219"/>
    </source>
</evidence>
<evidence type="ECO:0000256" key="5">
    <source>
        <dbReference type="ARBA" id="ARBA00023027"/>
    </source>
</evidence>
<name>A0A840QKW0_9PSEU</name>
<dbReference type="AlphaFoldDB" id="A0A840QKW0"/>
<evidence type="ECO:0000256" key="1">
    <source>
        <dbReference type="ARBA" id="ARBA00006541"/>
    </source>
</evidence>
<dbReference type="Gene3D" id="3.40.50.720">
    <property type="entry name" value="NAD(P)-binding Rossmann-like Domain"/>
    <property type="match status" value="1"/>
</dbReference>
<keyword evidence="5" id="KW-0520">NAD</keyword>
<feature type="domain" description="Mannitol dehydrogenase C-terminal" evidence="8">
    <location>
        <begin position="296"/>
        <end position="486"/>
    </location>
</feature>
<dbReference type="GO" id="GO:0008926">
    <property type="term" value="F:mannitol-1-phosphate 5-dehydrogenase activity"/>
    <property type="evidence" value="ECO:0007669"/>
    <property type="project" value="UniProtKB-EC"/>
</dbReference>
<keyword evidence="4 9" id="KW-0560">Oxidoreductase</keyword>
<dbReference type="PRINTS" id="PR00084">
    <property type="entry name" value="MTLDHDRGNASE"/>
</dbReference>
<comment type="caution">
    <text evidence="9">The sequence shown here is derived from an EMBL/GenBank/DDBJ whole genome shotgun (WGS) entry which is preliminary data.</text>
</comment>
<dbReference type="Proteomes" id="UP000584374">
    <property type="component" value="Unassembled WGS sequence"/>
</dbReference>
<dbReference type="InterPro" id="IPR023027">
    <property type="entry name" value="Mannitol_DH_CS"/>
</dbReference>
<dbReference type="Pfam" id="PF08125">
    <property type="entry name" value="Mannitol_dh_C"/>
    <property type="match status" value="1"/>
</dbReference>
<evidence type="ECO:0000313" key="9">
    <source>
        <dbReference type="EMBL" id="MBB5159613.1"/>
    </source>
</evidence>
<comment type="similarity">
    <text evidence="1">Belongs to the mannitol dehydrogenase family.</text>
</comment>
<dbReference type="InterPro" id="IPR000669">
    <property type="entry name" value="Mannitol_DH"/>
</dbReference>
<sequence>MPGADVRSFSEIVADLPDGGAVSVPHYDRASVRAGIAHIGVGNFARAHLARYIDDYLAAGGSPRWGIVGIGLRNTEAAREKARRRADQDYLYTLVESSADEPRSARIIGSIVDYVQLGEDAEEVLERLAEPSIGIVSMTITEGGYRIAEETGQYDLGDAMIAKDLADPRAPRTVFGVLTEAMRRRRDRGIGGVSVVSCDNLRHNGETAELALTSHAHAVDPGLADWIRENVSFPNSMVDRIVPAATPELVDDVARTWGLPDRLPVLAETHLQWVIEDRFMAGRPELERVGVSFRDDVWEFEELKSRILNASHVMLCYPALLLGYSLVDEAIRDPDLARYITTFLARDVQPQLAAPAGVSVTDYADEVLRRFRNAAIGDQLTRIAGDGAAKLPTYISPPTAALVRQNDADTRRIALFLASYRKYVRQLAAQGDETLAAAEPNLTPPDRRLLLAPAPERALASTFLAGFGLAGHDRFTAELRHAAEAIETDVRQALAEVSA</sequence>
<evidence type="ECO:0000259" key="8">
    <source>
        <dbReference type="Pfam" id="PF08125"/>
    </source>
</evidence>
<dbReference type="InterPro" id="IPR013328">
    <property type="entry name" value="6PGD_dom2"/>
</dbReference>
<dbReference type="InterPro" id="IPR008927">
    <property type="entry name" value="6-PGluconate_DH-like_C_sf"/>
</dbReference>
<evidence type="ECO:0000259" key="7">
    <source>
        <dbReference type="Pfam" id="PF01232"/>
    </source>
</evidence>
<feature type="domain" description="Mannitol dehydrogenase N-terminal" evidence="7">
    <location>
        <begin position="35"/>
        <end position="287"/>
    </location>
</feature>
<evidence type="ECO:0000313" key="10">
    <source>
        <dbReference type="Proteomes" id="UP000584374"/>
    </source>
</evidence>
<dbReference type="Gene3D" id="1.10.1040.10">
    <property type="entry name" value="N-(1-d-carboxylethyl)-l-norvaline Dehydrogenase, domain 2"/>
    <property type="match status" value="1"/>
</dbReference>
<evidence type="ECO:0000256" key="2">
    <source>
        <dbReference type="ARBA" id="ARBA00012939"/>
    </source>
</evidence>
<dbReference type="InterPro" id="IPR036291">
    <property type="entry name" value="NAD(P)-bd_dom_sf"/>
</dbReference>
<gene>
    <name evidence="9" type="ORF">BJ970_007212</name>
</gene>
<dbReference type="InterPro" id="IPR013131">
    <property type="entry name" value="Mannitol_DH_N"/>
</dbReference>
<dbReference type="GO" id="GO:0019594">
    <property type="term" value="P:mannitol metabolic process"/>
    <property type="evidence" value="ECO:0007669"/>
    <property type="project" value="InterPro"/>
</dbReference>
<organism evidence="9 10">
    <name type="scientific">Saccharopolyspora phatthalungensis</name>
    <dbReference type="NCBI Taxonomy" id="664693"/>
    <lineage>
        <taxon>Bacteria</taxon>
        <taxon>Bacillati</taxon>
        <taxon>Actinomycetota</taxon>
        <taxon>Actinomycetes</taxon>
        <taxon>Pseudonocardiales</taxon>
        <taxon>Pseudonocardiaceae</taxon>
        <taxon>Saccharopolyspora</taxon>
    </lineage>
</organism>
<dbReference type="PROSITE" id="PS00974">
    <property type="entry name" value="MANNITOL_DHGENASE"/>
    <property type="match status" value="1"/>
</dbReference>
<dbReference type="EC" id="1.1.1.17" evidence="2"/>
<dbReference type="InterPro" id="IPR013118">
    <property type="entry name" value="Mannitol_DH_C"/>
</dbReference>
<evidence type="ECO:0000256" key="4">
    <source>
        <dbReference type="ARBA" id="ARBA00023002"/>
    </source>
</evidence>
<dbReference type="RefSeq" id="WP_184732087.1">
    <property type="nucleotide sequence ID" value="NZ_JACHIW010000002.1"/>
</dbReference>
<protein>
    <recommendedName>
        <fullName evidence="3">Mannitol-1-phosphate 5-dehydrogenase</fullName>
        <ecNumber evidence="2">1.1.1.17</ecNumber>
    </recommendedName>
</protein>
<comment type="catalytic activity">
    <reaction evidence="6">
        <text>D-mannitol 1-phosphate + NAD(+) = beta-D-fructose 6-phosphate + NADH + H(+)</text>
        <dbReference type="Rhea" id="RHEA:19661"/>
        <dbReference type="ChEBI" id="CHEBI:15378"/>
        <dbReference type="ChEBI" id="CHEBI:57540"/>
        <dbReference type="ChEBI" id="CHEBI:57634"/>
        <dbReference type="ChEBI" id="CHEBI:57945"/>
        <dbReference type="ChEBI" id="CHEBI:61381"/>
        <dbReference type="EC" id="1.1.1.17"/>
    </reaction>
</comment>